<organism evidence="2 3">
    <name type="scientific">Holdemanella biformis</name>
    <dbReference type="NCBI Taxonomy" id="1735"/>
    <lineage>
        <taxon>Bacteria</taxon>
        <taxon>Bacillati</taxon>
        <taxon>Bacillota</taxon>
        <taxon>Erysipelotrichia</taxon>
        <taxon>Erysipelotrichales</taxon>
        <taxon>Erysipelotrichaceae</taxon>
        <taxon>Holdemanella</taxon>
    </lineage>
</organism>
<dbReference type="InterPro" id="IPR041301">
    <property type="entry name" value="PBECR3"/>
</dbReference>
<dbReference type="AlphaFoldDB" id="A0A413CSC4"/>
<evidence type="ECO:0000313" key="3">
    <source>
        <dbReference type="Proteomes" id="UP000284651"/>
    </source>
</evidence>
<proteinExistence type="predicted"/>
<dbReference type="RefSeq" id="WP_118357541.1">
    <property type="nucleotide sequence ID" value="NZ_CATXNH010000040.1"/>
</dbReference>
<dbReference type="Pfam" id="PF18812">
    <property type="entry name" value="PBECR3"/>
    <property type="match status" value="1"/>
</dbReference>
<dbReference type="EMBL" id="QSAT01000028">
    <property type="protein sequence ID" value="RGW74039.1"/>
    <property type="molecule type" value="Genomic_DNA"/>
</dbReference>
<evidence type="ECO:0000259" key="1">
    <source>
        <dbReference type="Pfam" id="PF18812"/>
    </source>
</evidence>
<sequence length="122" mass="14388">MNKSKKMLYKITDEYIETFGLDESYKDKTIALYDDRINHIERHREDFTDPLFLDIVFRDLSLIVSNPDFISEDKKNNSLQIVKKMEDNVLVAVRISSGPILKIKTIYPINETKYNKLKTNKL</sequence>
<feature type="domain" description="Phage-Barnase-EndoU-ColicinE5/D-RelE like nuclease 3" evidence="1">
    <location>
        <begin position="8"/>
        <end position="115"/>
    </location>
</feature>
<evidence type="ECO:0000313" key="2">
    <source>
        <dbReference type="EMBL" id="RGW74039.1"/>
    </source>
</evidence>
<protein>
    <recommendedName>
        <fullName evidence="1">Phage-Barnase-EndoU-ColicinE5/D-RelE like nuclease 3 domain-containing protein</fullName>
    </recommendedName>
</protein>
<name>A0A413CSC4_9FIRM</name>
<comment type="caution">
    <text evidence="2">The sequence shown here is derived from an EMBL/GenBank/DDBJ whole genome shotgun (WGS) entry which is preliminary data.</text>
</comment>
<reference evidence="2 3" key="1">
    <citation type="submission" date="2018-08" db="EMBL/GenBank/DDBJ databases">
        <title>A genome reference for cultivated species of the human gut microbiota.</title>
        <authorList>
            <person name="Zou Y."/>
            <person name="Xue W."/>
            <person name="Luo G."/>
        </authorList>
    </citation>
    <scope>NUCLEOTIDE SEQUENCE [LARGE SCALE GENOMIC DNA]</scope>
    <source>
        <strain evidence="2 3">AF10-31</strain>
    </source>
</reference>
<accession>A0A413CSC4</accession>
<dbReference type="Proteomes" id="UP000284651">
    <property type="component" value="Unassembled WGS sequence"/>
</dbReference>
<gene>
    <name evidence="2" type="ORF">DWV56_08725</name>
</gene>